<evidence type="ECO:0000256" key="5">
    <source>
        <dbReference type="PROSITE-ProRule" id="PRU01091"/>
    </source>
</evidence>
<dbReference type="InterPro" id="IPR036388">
    <property type="entry name" value="WH-like_DNA-bd_sf"/>
</dbReference>
<sequence length="237" mass="27036">MRSTSDVTSVAPLIFLVEDDSALQTMLRYNLSKMGYRVEAFTMGEAAWARLQDAPPDAIILDWMLPGLSGPDLCRRIRLTEALRTLPVLLMTARSAEEDSIEGLDSGADAFLTKPYSVEALEAHLRALLRRATPSRNEVLRFQDLTLNSQTRRASRGPHPLNLGPTEFRLLEFFMRHPREVFSRETLLKRVWNENIFVELRTIDVHIRRLRLAMKAHDGIDYIRTVRSAGYALDDQA</sequence>
<dbReference type="Pfam" id="PF00486">
    <property type="entry name" value="Trans_reg_C"/>
    <property type="match status" value="1"/>
</dbReference>
<dbReference type="PANTHER" id="PTHR48111">
    <property type="entry name" value="REGULATOR OF RPOS"/>
    <property type="match status" value="1"/>
</dbReference>
<dbReference type="EMBL" id="JAWJZY010000001">
    <property type="protein sequence ID" value="MEE8657523.1"/>
    <property type="molecule type" value="Genomic_DNA"/>
</dbReference>
<keyword evidence="3 5" id="KW-0238">DNA-binding</keyword>
<dbReference type="InterPro" id="IPR039420">
    <property type="entry name" value="WalR-like"/>
</dbReference>
<protein>
    <submittedName>
        <fullName evidence="8">Phosphate regulon transcriptional regulatory protein PhoB</fullName>
    </submittedName>
</protein>
<dbReference type="Gene3D" id="1.10.10.10">
    <property type="entry name" value="Winged helix-like DNA-binding domain superfamily/Winged helix DNA-binding domain"/>
    <property type="match status" value="1"/>
</dbReference>
<dbReference type="InterPro" id="IPR001867">
    <property type="entry name" value="OmpR/PhoB-type_DNA-bd"/>
</dbReference>
<dbReference type="Gene3D" id="3.40.50.2300">
    <property type="match status" value="1"/>
</dbReference>
<evidence type="ECO:0000256" key="4">
    <source>
        <dbReference type="PROSITE-ProRule" id="PRU00169"/>
    </source>
</evidence>
<organism evidence="8 9">
    <name type="scientific">Sorlinia euscelidii</name>
    <dbReference type="NCBI Taxonomy" id="3081148"/>
    <lineage>
        <taxon>Bacteria</taxon>
        <taxon>Pseudomonadati</taxon>
        <taxon>Pseudomonadota</taxon>
        <taxon>Alphaproteobacteria</taxon>
        <taxon>Acetobacterales</taxon>
        <taxon>Acetobacteraceae</taxon>
        <taxon>Sorlinia</taxon>
    </lineage>
</organism>
<feature type="domain" description="Response regulatory" evidence="6">
    <location>
        <begin position="13"/>
        <end position="129"/>
    </location>
</feature>
<gene>
    <name evidence="8" type="primary">phoB</name>
    <name evidence="8" type="ORF">DOFOFD_00610</name>
</gene>
<keyword evidence="9" id="KW-1185">Reference proteome</keyword>
<dbReference type="Proteomes" id="UP001312908">
    <property type="component" value="Unassembled WGS sequence"/>
</dbReference>
<name>A0ABU7TZZ5_9PROT</name>
<dbReference type="SMART" id="SM00448">
    <property type="entry name" value="REC"/>
    <property type="match status" value="1"/>
</dbReference>
<evidence type="ECO:0000256" key="3">
    <source>
        <dbReference type="ARBA" id="ARBA00023125"/>
    </source>
</evidence>
<keyword evidence="2" id="KW-0902">Two-component regulatory system</keyword>
<feature type="modified residue" description="4-aspartylphosphate" evidence="4">
    <location>
        <position position="62"/>
    </location>
</feature>
<keyword evidence="1 4" id="KW-0597">Phosphoprotein</keyword>
<evidence type="ECO:0000313" key="8">
    <source>
        <dbReference type="EMBL" id="MEE8657523.1"/>
    </source>
</evidence>
<dbReference type="InterPro" id="IPR001789">
    <property type="entry name" value="Sig_transdc_resp-reg_receiver"/>
</dbReference>
<feature type="DNA-binding region" description="OmpR/PhoB-type" evidence="5">
    <location>
        <begin position="137"/>
        <end position="235"/>
    </location>
</feature>
<reference evidence="8 9" key="1">
    <citation type="submission" date="2023-10" db="EMBL/GenBank/DDBJ databases">
        <title>Sorlinia euscelidii gen. nov., sp. nov., an acetic acid bacteria isolated from the gut of Euscelidius variegatus emitter.</title>
        <authorList>
            <person name="Michoud G."/>
            <person name="Marasco R."/>
            <person name="Seferji K."/>
            <person name="Gonella E."/>
            <person name="Garuglieri E."/>
            <person name="Alma A."/>
            <person name="Mapelli F."/>
            <person name="Borin S."/>
            <person name="Daffonchio D."/>
            <person name="Crotti E."/>
        </authorList>
    </citation>
    <scope>NUCLEOTIDE SEQUENCE [LARGE SCALE GENOMIC DNA]</scope>
    <source>
        <strain evidence="8 9">EV16P</strain>
    </source>
</reference>
<feature type="domain" description="OmpR/PhoB-type" evidence="7">
    <location>
        <begin position="137"/>
        <end position="235"/>
    </location>
</feature>
<dbReference type="SMART" id="SM00862">
    <property type="entry name" value="Trans_reg_C"/>
    <property type="match status" value="1"/>
</dbReference>
<proteinExistence type="predicted"/>
<dbReference type="SUPFAM" id="SSF52172">
    <property type="entry name" value="CheY-like"/>
    <property type="match status" value="1"/>
</dbReference>
<dbReference type="RefSeq" id="WP_394818562.1">
    <property type="nucleotide sequence ID" value="NZ_JAWJZY010000001.1"/>
</dbReference>
<dbReference type="CDD" id="cd00383">
    <property type="entry name" value="trans_reg_C"/>
    <property type="match status" value="1"/>
</dbReference>
<evidence type="ECO:0000259" key="7">
    <source>
        <dbReference type="PROSITE" id="PS51755"/>
    </source>
</evidence>
<dbReference type="PROSITE" id="PS51755">
    <property type="entry name" value="OMPR_PHOB"/>
    <property type="match status" value="1"/>
</dbReference>
<evidence type="ECO:0000256" key="1">
    <source>
        <dbReference type="ARBA" id="ARBA00022553"/>
    </source>
</evidence>
<dbReference type="Pfam" id="PF00072">
    <property type="entry name" value="Response_reg"/>
    <property type="match status" value="1"/>
</dbReference>
<evidence type="ECO:0000313" key="9">
    <source>
        <dbReference type="Proteomes" id="UP001312908"/>
    </source>
</evidence>
<comment type="caution">
    <text evidence="8">The sequence shown here is derived from an EMBL/GenBank/DDBJ whole genome shotgun (WGS) entry which is preliminary data.</text>
</comment>
<dbReference type="InterPro" id="IPR011006">
    <property type="entry name" value="CheY-like_superfamily"/>
</dbReference>
<accession>A0ABU7TZZ5</accession>
<evidence type="ECO:0000256" key="2">
    <source>
        <dbReference type="ARBA" id="ARBA00023012"/>
    </source>
</evidence>
<dbReference type="PROSITE" id="PS50110">
    <property type="entry name" value="RESPONSE_REGULATORY"/>
    <property type="match status" value="1"/>
</dbReference>
<dbReference type="CDD" id="cd17574">
    <property type="entry name" value="REC_OmpR"/>
    <property type="match status" value="1"/>
</dbReference>
<dbReference type="PANTHER" id="PTHR48111:SF40">
    <property type="entry name" value="PHOSPHATE REGULON TRANSCRIPTIONAL REGULATORY PROTEIN PHOB"/>
    <property type="match status" value="1"/>
</dbReference>
<evidence type="ECO:0000259" key="6">
    <source>
        <dbReference type="PROSITE" id="PS50110"/>
    </source>
</evidence>